<evidence type="ECO:0000313" key="3">
    <source>
        <dbReference type="EMBL" id="ANU23113.1"/>
    </source>
</evidence>
<protein>
    <recommendedName>
        <fullName evidence="5">DNA primase</fullName>
    </recommendedName>
</protein>
<name>A0A1C7EGB5_9BACL</name>
<feature type="compositionally biased region" description="Acidic residues" evidence="1">
    <location>
        <begin position="65"/>
        <end position="77"/>
    </location>
</feature>
<feature type="chain" id="PRO_5039287378" description="DNA primase" evidence="2">
    <location>
        <begin position="23"/>
        <end position="77"/>
    </location>
</feature>
<feature type="region of interest" description="Disordered" evidence="1">
    <location>
        <begin position="56"/>
        <end position="77"/>
    </location>
</feature>
<keyword evidence="2" id="KW-0732">Signal</keyword>
<dbReference type="Proteomes" id="UP000092495">
    <property type="component" value="Chromosome"/>
</dbReference>
<proteinExistence type="predicted"/>
<evidence type="ECO:0008006" key="5">
    <source>
        <dbReference type="Google" id="ProtNLM"/>
    </source>
</evidence>
<dbReference type="EMBL" id="CP016543">
    <property type="protein sequence ID" value="ANU23113.1"/>
    <property type="molecule type" value="Genomic_DNA"/>
</dbReference>
<dbReference type="STRING" id="414778.BCM40_06920"/>
<dbReference type="AlphaFoldDB" id="A0A1C7EGB5"/>
<dbReference type="KEGG" id="pdg:BCM40_06920"/>
<gene>
    <name evidence="3" type="ORF">BCM40_06920</name>
</gene>
<organism evidence="3 4">
    <name type="scientific">Planococcus donghaensis</name>
    <dbReference type="NCBI Taxonomy" id="414778"/>
    <lineage>
        <taxon>Bacteria</taxon>
        <taxon>Bacillati</taxon>
        <taxon>Bacillota</taxon>
        <taxon>Bacilli</taxon>
        <taxon>Bacillales</taxon>
        <taxon>Caryophanaceae</taxon>
        <taxon>Planococcus</taxon>
    </lineage>
</organism>
<dbReference type="PROSITE" id="PS51257">
    <property type="entry name" value="PROKAR_LIPOPROTEIN"/>
    <property type="match status" value="1"/>
</dbReference>
<evidence type="ECO:0000313" key="4">
    <source>
        <dbReference type="Proteomes" id="UP000092495"/>
    </source>
</evidence>
<evidence type="ECO:0000256" key="1">
    <source>
        <dbReference type="SAM" id="MobiDB-lite"/>
    </source>
</evidence>
<dbReference type="RefSeq" id="WP_065526160.1">
    <property type="nucleotide sequence ID" value="NZ_CP016543.2"/>
</dbReference>
<keyword evidence="4" id="KW-1185">Reference proteome</keyword>
<accession>A0A1C7EGB5</accession>
<evidence type="ECO:0000256" key="2">
    <source>
        <dbReference type="SAM" id="SignalP"/>
    </source>
</evidence>
<feature type="signal peptide" evidence="2">
    <location>
        <begin position="1"/>
        <end position="22"/>
    </location>
</feature>
<sequence length="77" mass="8596">MRQSQVLAKWGLTFVLSLGFLAACNAGEELEKEVEEEELEDAIEEDVIEPVGELEEEIDNQGVEDAVEDEDVQADEE</sequence>
<reference evidence="3" key="1">
    <citation type="submission" date="2016-10" db="EMBL/GenBank/DDBJ databases">
        <authorList>
            <person name="See-Too W.S."/>
        </authorList>
    </citation>
    <scope>NUCLEOTIDE SEQUENCE</scope>
    <source>
        <strain evidence="3">DSM 22276</strain>
    </source>
</reference>